<dbReference type="PANTHER" id="PTHR30466">
    <property type="entry name" value="FLAVIN REDUCTASE"/>
    <property type="match status" value="1"/>
</dbReference>
<evidence type="ECO:0000313" key="4">
    <source>
        <dbReference type="EMBL" id="QNV39978.1"/>
    </source>
</evidence>
<dbReference type="InterPro" id="IPR002563">
    <property type="entry name" value="Flavin_Rdtase-like_dom"/>
</dbReference>
<name>A0A7H2BJY2_9MICC</name>
<organism evidence="4 5">
    <name type="scientific">Rothia amarae</name>
    <dbReference type="NCBI Taxonomy" id="169480"/>
    <lineage>
        <taxon>Bacteria</taxon>
        <taxon>Bacillati</taxon>
        <taxon>Actinomycetota</taxon>
        <taxon>Actinomycetes</taxon>
        <taxon>Micrococcales</taxon>
        <taxon>Micrococcaceae</taxon>
        <taxon>Rothia</taxon>
    </lineage>
</organism>
<dbReference type="EMBL" id="CP061538">
    <property type="protein sequence ID" value="QNV39978.1"/>
    <property type="molecule type" value="Genomic_DNA"/>
</dbReference>
<dbReference type="RefSeq" id="WP_145175842.1">
    <property type="nucleotide sequence ID" value="NZ_CP061538.1"/>
</dbReference>
<evidence type="ECO:0000259" key="3">
    <source>
        <dbReference type="SMART" id="SM00903"/>
    </source>
</evidence>
<dbReference type="SUPFAM" id="SSF50475">
    <property type="entry name" value="FMN-binding split barrel"/>
    <property type="match status" value="1"/>
</dbReference>
<evidence type="ECO:0000256" key="2">
    <source>
        <dbReference type="SAM" id="MobiDB-lite"/>
    </source>
</evidence>
<evidence type="ECO:0000313" key="5">
    <source>
        <dbReference type="Proteomes" id="UP000516421"/>
    </source>
</evidence>
<dbReference type="GO" id="GO:0010181">
    <property type="term" value="F:FMN binding"/>
    <property type="evidence" value="ECO:0007669"/>
    <property type="project" value="InterPro"/>
</dbReference>
<evidence type="ECO:0000256" key="1">
    <source>
        <dbReference type="ARBA" id="ARBA00023002"/>
    </source>
</evidence>
<dbReference type="InterPro" id="IPR012349">
    <property type="entry name" value="Split_barrel_FMN-bd"/>
</dbReference>
<accession>A0A7H2BJY2</accession>
<protein>
    <submittedName>
        <fullName evidence="4">Flavin reductase</fullName>
    </submittedName>
</protein>
<dbReference type="Proteomes" id="UP000516421">
    <property type="component" value="Chromosome"/>
</dbReference>
<dbReference type="Gene3D" id="2.30.110.10">
    <property type="entry name" value="Electron Transport, Fmn-binding Protein, Chain A"/>
    <property type="match status" value="1"/>
</dbReference>
<dbReference type="SMART" id="SM00903">
    <property type="entry name" value="Flavin_Reduct"/>
    <property type="match status" value="1"/>
</dbReference>
<dbReference type="KEGG" id="rama:IDM48_00495"/>
<gene>
    <name evidence="4" type="ORF">IDM48_00495</name>
</gene>
<dbReference type="PANTHER" id="PTHR30466:SF1">
    <property type="entry name" value="FMN REDUCTASE (NADH) RUTF"/>
    <property type="match status" value="1"/>
</dbReference>
<dbReference type="GO" id="GO:0042602">
    <property type="term" value="F:riboflavin reductase (NADPH) activity"/>
    <property type="evidence" value="ECO:0007669"/>
    <property type="project" value="TreeGrafter"/>
</dbReference>
<feature type="domain" description="Flavin reductase like" evidence="3">
    <location>
        <begin position="33"/>
        <end position="180"/>
    </location>
</feature>
<dbReference type="Pfam" id="PF01613">
    <property type="entry name" value="Flavin_Reduct"/>
    <property type="match status" value="1"/>
</dbReference>
<keyword evidence="1" id="KW-0560">Oxidoreductase</keyword>
<reference evidence="4 5" key="1">
    <citation type="submission" date="2020-09" db="EMBL/GenBank/DDBJ databases">
        <title>Investigation of environmental microbe.</title>
        <authorList>
            <person name="Ou Y."/>
            <person name="Kang Q."/>
        </authorList>
    </citation>
    <scope>NUCLEOTIDE SEQUENCE [LARGE SCALE GENOMIC DNA]</scope>
    <source>
        <strain evidence="4 5">KJZ-9</strain>
    </source>
</reference>
<dbReference type="InterPro" id="IPR050268">
    <property type="entry name" value="NADH-dep_flavin_reductase"/>
</dbReference>
<dbReference type="AlphaFoldDB" id="A0A7H2BJY2"/>
<feature type="region of interest" description="Disordered" evidence="2">
    <location>
        <begin position="1"/>
        <end position="25"/>
    </location>
</feature>
<keyword evidence="5" id="KW-1185">Reference proteome</keyword>
<proteinExistence type="predicted"/>
<sequence>MAQKTTGSPAETVVLDAENEPSKSDSELFKETFGAQAAGVAIVTAQGITGEPAGLTISSLSSVSADPPMVAFSFQNRTGSAAKIVDSPSFLIHLISGENVDIAKKFATSNYPKFEDETTWGWLPTGEPLVHGINRVFRVEPVSRVDADPAVVFIARVTEFVQHNTDEITPVVYHARKFHQLGDHYVI</sequence>